<keyword evidence="7 9" id="KW-0378">Hydrolase</keyword>
<evidence type="ECO:0000256" key="3">
    <source>
        <dbReference type="ARBA" id="ARBA00012180"/>
    </source>
</evidence>
<dbReference type="Pfam" id="PF01693">
    <property type="entry name" value="Cauli_VI"/>
    <property type="match status" value="1"/>
</dbReference>
<reference evidence="9 10" key="1">
    <citation type="submission" date="2021-01" db="EMBL/GenBank/DDBJ databases">
        <title>Genomic Encyclopedia of Type Strains, Phase IV (KMG-IV): sequencing the most valuable type-strain genomes for metagenomic binning, comparative biology and taxonomic classification.</title>
        <authorList>
            <person name="Goeker M."/>
        </authorList>
    </citation>
    <scope>NUCLEOTIDE SEQUENCE [LARGE SCALE GENOMIC DNA]</scope>
    <source>
        <strain evidence="9 10">DSM 25890</strain>
    </source>
</reference>
<dbReference type="EC" id="3.1.26.4" evidence="3"/>
<dbReference type="InterPro" id="IPR011320">
    <property type="entry name" value="RNase_H1_N"/>
</dbReference>
<dbReference type="SUPFAM" id="SSF53098">
    <property type="entry name" value="Ribonuclease H-like"/>
    <property type="match status" value="1"/>
</dbReference>
<proteinExistence type="inferred from homology"/>
<dbReference type="InterPro" id="IPR002156">
    <property type="entry name" value="RNaseH_domain"/>
</dbReference>
<evidence type="ECO:0000313" key="9">
    <source>
        <dbReference type="EMBL" id="MBM7614429.1"/>
    </source>
</evidence>
<comment type="caution">
    <text evidence="9">The sequence shown here is derived from an EMBL/GenBank/DDBJ whole genome shotgun (WGS) entry which is preliminary data.</text>
</comment>
<keyword evidence="10" id="KW-1185">Reference proteome</keyword>
<dbReference type="PANTHER" id="PTHR10642">
    <property type="entry name" value="RIBONUCLEASE H1"/>
    <property type="match status" value="1"/>
</dbReference>
<evidence type="ECO:0000256" key="6">
    <source>
        <dbReference type="ARBA" id="ARBA00022759"/>
    </source>
</evidence>
<evidence type="ECO:0000313" key="10">
    <source>
        <dbReference type="Proteomes" id="UP001314796"/>
    </source>
</evidence>
<evidence type="ECO:0000256" key="5">
    <source>
        <dbReference type="ARBA" id="ARBA00022723"/>
    </source>
</evidence>
<organism evidence="9 10">
    <name type="scientific">Alkaliphilus hydrothermalis</name>
    <dbReference type="NCBI Taxonomy" id="1482730"/>
    <lineage>
        <taxon>Bacteria</taxon>
        <taxon>Bacillati</taxon>
        <taxon>Bacillota</taxon>
        <taxon>Clostridia</taxon>
        <taxon>Peptostreptococcales</taxon>
        <taxon>Natronincolaceae</taxon>
        <taxon>Alkaliphilus</taxon>
    </lineage>
</organism>
<comment type="similarity">
    <text evidence="2">Belongs to the RNase H family.</text>
</comment>
<feature type="domain" description="RNase H type-1" evidence="8">
    <location>
        <begin position="65"/>
        <end position="202"/>
    </location>
</feature>
<dbReference type="InterPro" id="IPR012337">
    <property type="entry name" value="RNaseH-like_sf"/>
</dbReference>
<dbReference type="CDD" id="cd09277">
    <property type="entry name" value="RNase_HI_bacteria_like"/>
    <property type="match status" value="1"/>
</dbReference>
<accession>A0ABS2NNA3</accession>
<dbReference type="InterPro" id="IPR037056">
    <property type="entry name" value="RNase_H1_N_sf"/>
</dbReference>
<dbReference type="SUPFAM" id="SSF55658">
    <property type="entry name" value="L9 N-domain-like"/>
    <property type="match status" value="1"/>
</dbReference>
<protein>
    <recommendedName>
        <fullName evidence="3">ribonuclease H</fullName>
        <ecNumber evidence="3">3.1.26.4</ecNumber>
    </recommendedName>
</protein>
<keyword evidence="5" id="KW-0479">Metal-binding</keyword>
<dbReference type="PANTHER" id="PTHR10642:SF26">
    <property type="entry name" value="RIBONUCLEASE H1"/>
    <property type="match status" value="1"/>
</dbReference>
<evidence type="ECO:0000256" key="1">
    <source>
        <dbReference type="ARBA" id="ARBA00000077"/>
    </source>
</evidence>
<dbReference type="InterPro" id="IPR050092">
    <property type="entry name" value="RNase_H"/>
</dbReference>
<evidence type="ECO:0000256" key="7">
    <source>
        <dbReference type="ARBA" id="ARBA00022801"/>
    </source>
</evidence>
<keyword evidence="6" id="KW-0255">Endonuclease</keyword>
<dbReference type="EMBL" id="JAFBEE010000004">
    <property type="protein sequence ID" value="MBM7614429.1"/>
    <property type="molecule type" value="Genomic_DNA"/>
</dbReference>
<sequence length="312" mass="36305">MAQKKYYAIKMGRETGVFDNWNECKKHIQGFSGAIYKSFSSYEEAYNYVSGDAASNPLQEDGKEIKAEVEAYVDGSYMNGYQRYAYGCVILHKDEVIRLAGVGIEKEYVEMRNVAGELLGAMKAIEWAHENKCASIMIYHDYEGIERWANGNWKANKQGTQEYVEFIKDYRKYLDIKFTKVRAHTGDKYNEEADQLAKKALLGEIKDGHMKVEKRESTGNSSSIYSLDEEMKIFKKIMKVRERKKNSIDFIFKEYVISESKLIKFAKEVWELKGYDKNALDTIEIKFDIENSKIQWTVTDKEGNKKDFQYEV</sequence>
<evidence type="ECO:0000256" key="2">
    <source>
        <dbReference type="ARBA" id="ARBA00005300"/>
    </source>
</evidence>
<dbReference type="Gene3D" id="3.30.420.10">
    <property type="entry name" value="Ribonuclease H-like superfamily/Ribonuclease H"/>
    <property type="match status" value="1"/>
</dbReference>
<comment type="catalytic activity">
    <reaction evidence="1">
        <text>Endonucleolytic cleavage to 5'-phosphomonoester.</text>
        <dbReference type="EC" id="3.1.26.4"/>
    </reaction>
</comment>
<dbReference type="Gene3D" id="3.40.970.10">
    <property type="entry name" value="Ribonuclease H1, N-terminal domain"/>
    <property type="match status" value="1"/>
</dbReference>
<dbReference type="InterPro" id="IPR036397">
    <property type="entry name" value="RNaseH_sf"/>
</dbReference>
<evidence type="ECO:0000256" key="4">
    <source>
        <dbReference type="ARBA" id="ARBA00022722"/>
    </source>
</evidence>
<evidence type="ECO:0000259" key="8">
    <source>
        <dbReference type="PROSITE" id="PS50879"/>
    </source>
</evidence>
<dbReference type="Pfam" id="PF00075">
    <property type="entry name" value="RNase_H"/>
    <property type="match status" value="1"/>
</dbReference>
<dbReference type="InterPro" id="IPR009027">
    <property type="entry name" value="Ribosomal_bL9/RNase_H1_N"/>
</dbReference>
<keyword evidence="4" id="KW-0540">Nuclease</keyword>
<name>A0ABS2NNA3_9FIRM</name>
<gene>
    <name evidence="9" type="ORF">JOC73_000940</name>
</gene>
<dbReference type="Proteomes" id="UP001314796">
    <property type="component" value="Unassembled WGS sequence"/>
</dbReference>
<dbReference type="GO" id="GO:0004523">
    <property type="term" value="F:RNA-DNA hybrid ribonuclease activity"/>
    <property type="evidence" value="ECO:0007669"/>
    <property type="project" value="UniProtKB-EC"/>
</dbReference>
<dbReference type="RefSeq" id="WP_204400695.1">
    <property type="nucleotide sequence ID" value="NZ_JAFBEE010000004.1"/>
</dbReference>
<dbReference type="PROSITE" id="PS50879">
    <property type="entry name" value="RNASE_H_1"/>
    <property type="match status" value="1"/>
</dbReference>